<dbReference type="RefSeq" id="WP_344812935.1">
    <property type="nucleotide sequence ID" value="NZ_BAAAYX010000012.1"/>
</dbReference>
<name>A0ABP7DQR6_9ACTN</name>
<keyword evidence="1" id="KW-0812">Transmembrane</keyword>
<keyword evidence="1" id="KW-1133">Transmembrane helix</keyword>
<evidence type="ECO:0000313" key="3">
    <source>
        <dbReference type="Proteomes" id="UP001500051"/>
    </source>
</evidence>
<comment type="caution">
    <text evidence="2">The sequence shown here is derived from an EMBL/GenBank/DDBJ whole genome shotgun (WGS) entry which is preliminary data.</text>
</comment>
<dbReference type="Proteomes" id="UP001500051">
    <property type="component" value="Unassembled WGS sequence"/>
</dbReference>
<protein>
    <submittedName>
        <fullName evidence="2">Uncharacterized protein</fullName>
    </submittedName>
</protein>
<feature type="transmembrane region" description="Helical" evidence="1">
    <location>
        <begin position="43"/>
        <end position="62"/>
    </location>
</feature>
<feature type="transmembrane region" description="Helical" evidence="1">
    <location>
        <begin position="74"/>
        <end position="93"/>
    </location>
</feature>
<organism evidence="2 3">
    <name type="scientific">Microlunatus aurantiacus</name>
    <dbReference type="NCBI Taxonomy" id="446786"/>
    <lineage>
        <taxon>Bacteria</taxon>
        <taxon>Bacillati</taxon>
        <taxon>Actinomycetota</taxon>
        <taxon>Actinomycetes</taxon>
        <taxon>Propionibacteriales</taxon>
        <taxon>Propionibacteriaceae</taxon>
        <taxon>Microlunatus</taxon>
    </lineage>
</organism>
<sequence>MRSTALARSTALRAWLVGLVALGLAGAGVTSLAAGSAVTSLTRMAVAAGVLGAYTAVAALLVTPRDERTWIRCLWWGGLVPVLITVVTVVLVAGRAGPASAVVAALPWLVGALPVCLAGPWLPGVPTLRLRRRDHD</sequence>
<proteinExistence type="predicted"/>
<evidence type="ECO:0000313" key="2">
    <source>
        <dbReference type="EMBL" id="GAA3707802.1"/>
    </source>
</evidence>
<keyword evidence="1" id="KW-0472">Membrane</keyword>
<accession>A0ABP7DQR6</accession>
<gene>
    <name evidence="2" type="ORF">GCM10022204_27240</name>
</gene>
<reference evidence="3" key="1">
    <citation type="journal article" date="2019" name="Int. J. Syst. Evol. Microbiol.">
        <title>The Global Catalogue of Microorganisms (GCM) 10K type strain sequencing project: providing services to taxonomists for standard genome sequencing and annotation.</title>
        <authorList>
            <consortium name="The Broad Institute Genomics Platform"/>
            <consortium name="The Broad Institute Genome Sequencing Center for Infectious Disease"/>
            <person name="Wu L."/>
            <person name="Ma J."/>
        </authorList>
    </citation>
    <scope>NUCLEOTIDE SEQUENCE [LARGE SCALE GENOMIC DNA]</scope>
    <source>
        <strain evidence="3">JCM 16548</strain>
    </source>
</reference>
<feature type="transmembrane region" description="Helical" evidence="1">
    <location>
        <begin position="99"/>
        <end position="122"/>
    </location>
</feature>
<dbReference type="EMBL" id="BAAAYX010000012">
    <property type="protein sequence ID" value="GAA3707802.1"/>
    <property type="molecule type" value="Genomic_DNA"/>
</dbReference>
<evidence type="ECO:0000256" key="1">
    <source>
        <dbReference type="SAM" id="Phobius"/>
    </source>
</evidence>
<keyword evidence="3" id="KW-1185">Reference proteome</keyword>